<dbReference type="SMART" id="SM00239">
    <property type="entry name" value="C2"/>
    <property type="match status" value="1"/>
</dbReference>
<evidence type="ECO:0000259" key="2">
    <source>
        <dbReference type="PROSITE" id="PS50004"/>
    </source>
</evidence>
<reference evidence="3" key="1">
    <citation type="journal article" date="2022" name="Int. J. Mol. Sci.">
        <title>Draft Genome of Tanacetum Coccineum: Genomic Comparison of Closely Related Tanacetum-Family Plants.</title>
        <authorList>
            <person name="Yamashiro T."/>
            <person name="Shiraishi A."/>
            <person name="Nakayama K."/>
            <person name="Satake H."/>
        </authorList>
    </citation>
    <scope>NUCLEOTIDE SEQUENCE</scope>
</reference>
<dbReference type="InterPro" id="IPR000008">
    <property type="entry name" value="C2_dom"/>
</dbReference>
<feature type="domain" description="C2" evidence="2">
    <location>
        <begin position="1"/>
        <end position="100"/>
    </location>
</feature>
<keyword evidence="4" id="KW-1185">Reference proteome</keyword>
<feature type="coiled-coil region" evidence="1">
    <location>
        <begin position="176"/>
        <end position="245"/>
    </location>
</feature>
<dbReference type="PANTHER" id="PTHR46248:SF4">
    <property type="entry name" value="OS01G0147800 PROTEIN"/>
    <property type="match status" value="1"/>
</dbReference>
<name>A0ABQ5DPB6_9ASTR</name>
<dbReference type="EMBL" id="BQNB010015502">
    <property type="protein sequence ID" value="GJT40777.1"/>
    <property type="molecule type" value="Genomic_DNA"/>
</dbReference>
<dbReference type="Gene3D" id="2.60.40.150">
    <property type="entry name" value="C2 domain"/>
    <property type="match status" value="1"/>
</dbReference>
<accession>A0ABQ5DPB6</accession>
<keyword evidence="1" id="KW-0175">Coiled coil</keyword>
<dbReference type="PROSITE" id="PS50004">
    <property type="entry name" value="C2"/>
    <property type="match status" value="1"/>
</dbReference>
<dbReference type="Proteomes" id="UP001151760">
    <property type="component" value="Unassembled WGS sequence"/>
</dbReference>
<reference evidence="3" key="2">
    <citation type="submission" date="2022-01" db="EMBL/GenBank/DDBJ databases">
        <authorList>
            <person name="Yamashiro T."/>
            <person name="Shiraishi A."/>
            <person name="Satake H."/>
            <person name="Nakayama K."/>
        </authorList>
    </citation>
    <scope>NUCLEOTIDE SEQUENCE</scope>
</reference>
<comment type="caution">
    <text evidence="3">The sequence shown here is derived from an EMBL/GenBank/DDBJ whole genome shotgun (WGS) entry which is preliminary data.</text>
</comment>
<dbReference type="InterPro" id="IPR006869">
    <property type="entry name" value="DUF547"/>
</dbReference>
<dbReference type="Pfam" id="PF04784">
    <property type="entry name" value="DUF547"/>
    <property type="match status" value="1"/>
</dbReference>
<dbReference type="Pfam" id="PF00168">
    <property type="entry name" value="C2"/>
    <property type="match status" value="1"/>
</dbReference>
<evidence type="ECO:0000313" key="3">
    <source>
        <dbReference type="EMBL" id="GJT40777.1"/>
    </source>
</evidence>
<evidence type="ECO:0000256" key="1">
    <source>
        <dbReference type="SAM" id="Coils"/>
    </source>
</evidence>
<organism evidence="3 4">
    <name type="scientific">Tanacetum coccineum</name>
    <dbReference type="NCBI Taxonomy" id="301880"/>
    <lineage>
        <taxon>Eukaryota</taxon>
        <taxon>Viridiplantae</taxon>
        <taxon>Streptophyta</taxon>
        <taxon>Embryophyta</taxon>
        <taxon>Tracheophyta</taxon>
        <taxon>Spermatophyta</taxon>
        <taxon>Magnoliopsida</taxon>
        <taxon>eudicotyledons</taxon>
        <taxon>Gunneridae</taxon>
        <taxon>Pentapetalae</taxon>
        <taxon>asterids</taxon>
        <taxon>campanulids</taxon>
        <taxon>Asterales</taxon>
        <taxon>Asteraceae</taxon>
        <taxon>Asteroideae</taxon>
        <taxon>Anthemideae</taxon>
        <taxon>Anthemidinae</taxon>
        <taxon>Tanacetum</taxon>
    </lineage>
</organism>
<protein>
    <submittedName>
        <fullName evidence="3">Ternary complex factor MIP1</fullName>
    </submittedName>
</protein>
<gene>
    <name evidence="3" type="ORF">Tco_0940642</name>
</gene>
<proteinExistence type="predicted"/>
<dbReference type="Pfam" id="PF14389">
    <property type="entry name" value="Lzipper-MIP1"/>
    <property type="match status" value="1"/>
</dbReference>
<sequence length="650" mass="75134">MKHQLTLFSSIDFGVDNIDPYVVIKYRSQEHKSTIAKGQGNNPKWNEKFSFRVEYPGADDHPKLVLKIMDHDTFSSDDYIGQTTIYLKELLELGVENGTADLRTQKYSVVNSSQSYCGDLRVGVTFTPRVETETYEQEFGGWKENHWFSGWPEVLWKQSLYFRVYLGDRGFQANHVKELEAELEDELKLSKILEYALDGPIHPPCPCFSTQTHLPFKIKELLTELATVEEEILWLERKVDKLNLSLYLEKKQTREWELQQLKELHPPRHHRSRKQSLRKQQTRQKFTGYELQDYHAHKRRSSFGSSTNIKYDKLQLTVLEPDYIKNPNKLSEELITCLIGIFLELNQPFQDSEEGSDIVPKHISCMNKKSFISKTAFNCTAPAFFYSSDRSNHDPYAILLDYDGSIQDIGPYKTFTQITRNTLDHTRISECSTEVGKLRGMMKKLCSVNLNLLTYKQKLAFWINAFLQHGLPSTQEKLLFLMNKAVINVGGIVVNALGIEHFILRHPSNSNHGPADKREMLLRQAYGLGFPEPNVTFALCRGSWSSPALRVYTAEDIVNELARARLEYLEASVGVISKKKIMVPKLLQWHIKDFADDMESLLEWIYSQLPQSGLLKRLIMECLNGETKSTPAKMIEIQPYVYEFRYLLPS</sequence>
<dbReference type="SUPFAM" id="SSF49562">
    <property type="entry name" value="C2 domain (Calcium/lipid-binding domain, CaLB)"/>
    <property type="match status" value="1"/>
</dbReference>
<evidence type="ECO:0000313" key="4">
    <source>
        <dbReference type="Proteomes" id="UP001151760"/>
    </source>
</evidence>
<dbReference type="InterPro" id="IPR025757">
    <property type="entry name" value="MIP1_Leuzipper"/>
</dbReference>
<dbReference type="PANTHER" id="PTHR46248">
    <property type="entry name" value="EXPRESSED PROTEIN"/>
    <property type="match status" value="1"/>
</dbReference>
<dbReference type="InterPro" id="IPR035892">
    <property type="entry name" value="C2_domain_sf"/>
</dbReference>